<reference evidence="1" key="1">
    <citation type="journal article" date="2014" name="Genome Biol. Evol.">
        <title>Pangenome evidence for extensive interdomain horizontal transfer affecting lineage core and shell genes in uncultured planktonic thaumarchaeota and euryarchaeota.</title>
        <authorList>
            <person name="Deschamps P."/>
            <person name="Zivanovic Y."/>
            <person name="Moreira D."/>
            <person name="Rodriguez-Valera F."/>
            <person name="Lopez-Garcia P."/>
        </authorList>
    </citation>
    <scope>NUCLEOTIDE SEQUENCE</scope>
</reference>
<proteinExistence type="predicted"/>
<dbReference type="AlphaFoldDB" id="A0A075HYC1"/>
<organism evidence="1">
    <name type="scientific">uncultured marine thaumarchaeote KM3_84_E02</name>
    <dbReference type="NCBI Taxonomy" id="1456312"/>
    <lineage>
        <taxon>Archaea</taxon>
        <taxon>Nitrososphaerota</taxon>
        <taxon>environmental samples</taxon>
    </lineage>
</organism>
<evidence type="ECO:0008006" key="2">
    <source>
        <dbReference type="Google" id="ProtNLM"/>
    </source>
</evidence>
<protein>
    <recommendedName>
        <fullName evidence="2">Restriction endonuclease type IV Mrr domain-containing protein</fullName>
    </recommendedName>
</protein>
<evidence type="ECO:0000313" key="1">
    <source>
        <dbReference type="EMBL" id="AIF18798.1"/>
    </source>
</evidence>
<accession>A0A075HYC1</accession>
<sequence>MNPKLVTKGIAGVIEGGVSATDFSIICEFDEITAKELLYTLVQNGIGEFNDDVVDFDIPNDRLQTALLAINLGADVEDVSEYLNWKDFESLTGMILEARDFEVTKNLILTKPRMEIDVIGRKMEIALLIDCKHWKNMSKSALHEIVKKQIERVKRFVSIENMSALPVIVTLHQEKIQFVENVPIVPIMKLPSFLDEFIGNSEQLSTLKK</sequence>
<dbReference type="EMBL" id="KF901120">
    <property type="protein sequence ID" value="AIF18798.1"/>
    <property type="molecule type" value="Genomic_DNA"/>
</dbReference>
<name>A0A075HYC1_9ARCH</name>
<dbReference type="InterPro" id="IPR011335">
    <property type="entry name" value="Restrct_endonuc-II-like"/>
</dbReference>
<dbReference type="SUPFAM" id="SSF52980">
    <property type="entry name" value="Restriction endonuclease-like"/>
    <property type="match status" value="1"/>
</dbReference>